<dbReference type="InterPro" id="IPR029062">
    <property type="entry name" value="Class_I_gatase-like"/>
</dbReference>
<dbReference type="PROSITE" id="PS01124">
    <property type="entry name" value="HTH_ARAC_FAMILY_2"/>
    <property type="match status" value="1"/>
</dbReference>
<dbReference type="Gene3D" id="3.40.50.880">
    <property type="match status" value="1"/>
</dbReference>
<dbReference type="EMBL" id="POSK01000003">
    <property type="protein sequence ID" value="PNI05739.1"/>
    <property type="molecule type" value="Genomic_DNA"/>
</dbReference>
<dbReference type="Pfam" id="PF12833">
    <property type="entry name" value="HTH_18"/>
    <property type="match status" value="1"/>
</dbReference>
<dbReference type="AlphaFoldDB" id="A0A2J8I5F6"/>
<dbReference type="OrthoDB" id="6057514at2"/>
<sequence length="341" mass="38544">MPKTSSQHRIGIFIPNECSLLTLGSITEPFAQVNKILGEEKFQLLYVGEQAGASIEISGFPQSMASPPITLMTQASLADISQYDALIIASEQQPKAPLSNTAQLALQHYYQQKNTFIISVQAGCFWLLENGIGLDESWAIHWRWEDEIKTKYPDLTVQYEHFRQSAKLASCASYSDCLDLLMAYLAKHESQVAARSVADELYLDRDKQSSQQRNATSDDELANGGLENIELPPRLEKAISLMESNLEEPLSADMIADLVHVSRRQLERLFKRYLDTMPARYYLQLRLKKARDLLQTTNLSVVQIGLTCGFSSGPHFSSAYKSYFEITPREERSKRLYATKN</sequence>
<dbReference type="InterPro" id="IPR009057">
    <property type="entry name" value="Homeodomain-like_sf"/>
</dbReference>
<organism evidence="6 7">
    <name type="scientific">Vibrio diazotrophicus</name>
    <dbReference type="NCBI Taxonomy" id="685"/>
    <lineage>
        <taxon>Bacteria</taxon>
        <taxon>Pseudomonadati</taxon>
        <taxon>Pseudomonadota</taxon>
        <taxon>Gammaproteobacteria</taxon>
        <taxon>Vibrionales</taxon>
        <taxon>Vibrionaceae</taxon>
        <taxon>Vibrio</taxon>
    </lineage>
</organism>
<keyword evidence="1" id="KW-0805">Transcription regulation</keyword>
<comment type="caution">
    <text evidence="6">The sequence shown here is derived from an EMBL/GenBank/DDBJ whole genome shotgun (WGS) entry which is preliminary data.</text>
</comment>
<dbReference type="GO" id="GO:0043565">
    <property type="term" value="F:sequence-specific DNA binding"/>
    <property type="evidence" value="ECO:0007669"/>
    <property type="project" value="InterPro"/>
</dbReference>
<reference evidence="6 7" key="1">
    <citation type="submission" date="2018-01" db="EMBL/GenBank/DDBJ databases">
        <title>Draft genome sequences of six Vibrio diazotrophicus strains isolated from deep-sea sediments of the Baltic Sea.</title>
        <authorList>
            <person name="Castillo D."/>
            <person name="Vandieken V."/>
            <person name="Chiang O."/>
            <person name="Middelboe M."/>
        </authorList>
    </citation>
    <scope>NUCLEOTIDE SEQUENCE [LARGE SCALE GENOMIC DNA]</scope>
    <source>
        <strain evidence="6 7">60.27F</strain>
    </source>
</reference>
<evidence type="ECO:0000256" key="4">
    <source>
        <dbReference type="SAM" id="MobiDB-lite"/>
    </source>
</evidence>
<keyword evidence="3" id="KW-0804">Transcription</keyword>
<proteinExistence type="predicted"/>
<evidence type="ECO:0000259" key="5">
    <source>
        <dbReference type="PROSITE" id="PS01124"/>
    </source>
</evidence>
<dbReference type="PANTHER" id="PTHR43280">
    <property type="entry name" value="ARAC-FAMILY TRANSCRIPTIONAL REGULATOR"/>
    <property type="match status" value="1"/>
</dbReference>
<evidence type="ECO:0000256" key="3">
    <source>
        <dbReference type="ARBA" id="ARBA00023163"/>
    </source>
</evidence>
<dbReference type="PROSITE" id="PS00041">
    <property type="entry name" value="HTH_ARAC_FAMILY_1"/>
    <property type="match status" value="1"/>
</dbReference>
<feature type="region of interest" description="Disordered" evidence="4">
    <location>
        <begin position="205"/>
        <end position="226"/>
    </location>
</feature>
<evidence type="ECO:0000256" key="1">
    <source>
        <dbReference type="ARBA" id="ARBA00023015"/>
    </source>
</evidence>
<dbReference type="PANTHER" id="PTHR43280:SF28">
    <property type="entry name" value="HTH-TYPE TRANSCRIPTIONAL ACTIVATOR RHAS"/>
    <property type="match status" value="1"/>
</dbReference>
<accession>A0A2J8I5F6</accession>
<protein>
    <submittedName>
        <fullName evidence="6">AraC family transcriptional regulator</fullName>
    </submittedName>
</protein>
<dbReference type="SUPFAM" id="SSF52317">
    <property type="entry name" value="Class I glutamine amidotransferase-like"/>
    <property type="match status" value="1"/>
</dbReference>
<name>A0A2J8I5F6_VIBDI</name>
<dbReference type="GO" id="GO:0003700">
    <property type="term" value="F:DNA-binding transcription factor activity"/>
    <property type="evidence" value="ECO:0007669"/>
    <property type="project" value="InterPro"/>
</dbReference>
<keyword evidence="2" id="KW-0238">DNA-binding</keyword>
<evidence type="ECO:0000313" key="7">
    <source>
        <dbReference type="Proteomes" id="UP000236449"/>
    </source>
</evidence>
<dbReference type="InterPro" id="IPR018060">
    <property type="entry name" value="HTH_AraC"/>
</dbReference>
<dbReference type="Gene3D" id="1.10.10.60">
    <property type="entry name" value="Homeodomain-like"/>
    <property type="match status" value="1"/>
</dbReference>
<dbReference type="SUPFAM" id="SSF46689">
    <property type="entry name" value="Homeodomain-like"/>
    <property type="match status" value="2"/>
</dbReference>
<dbReference type="Proteomes" id="UP000236449">
    <property type="component" value="Unassembled WGS sequence"/>
</dbReference>
<dbReference type="SMART" id="SM00342">
    <property type="entry name" value="HTH_ARAC"/>
    <property type="match status" value="1"/>
</dbReference>
<dbReference type="InterPro" id="IPR018062">
    <property type="entry name" value="HTH_AraC-typ_CS"/>
</dbReference>
<feature type="domain" description="HTH araC/xylS-type" evidence="5">
    <location>
        <begin position="236"/>
        <end position="334"/>
    </location>
</feature>
<gene>
    <name evidence="6" type="ORF">C1N32_06475</name>
</gene>
<evidence type="ECO:0000313" key="6">
    <source>
        <dbReference type="EMBL" id="PNI05739.1"/>
    </source>
</evidence>
<evidence type="ECO:0000256" key="2">
    <source>
        <dbReference type="ARBA" id="ARBA00023125"/>
    </source>
</evidence>